<dbReference type="EMBL" id="WDOP01000065">
    <property type="protein sequence ID" value="KAB7484585.1"/>
    <property type="molecule type" value="Genomic_DNA"/>
</dbReference>
<evidence type="ECO:0000259" key="1">
    <source>
        <dbReference type="Pfam" id="PF01610"/>
    </source>
</evidence>
<gene>
    <name evidence="3" type="ORF">GBA83_11060</name>
</gene>
<dbReference type="PANTHER" id="PTHR33498">
    <property type="entry name" value="TRANSPOSASE FOR INSERTION SEQUENCE ELEMENT IS1557"/>
    <property type="match status" value="1"/>
</dbReference>
<proteinExistence type="predicted"/>
<dbReference type="AlphaFoldDB" id="A0A7J5TL39"/>
<comment type="caution">
    <text evidence="3">The sequence shown here is derived from an EMBL/GenBank/DDBJ whole genome shotgun (WGS) entry which is preliminary data.</text>
</comment>
<feature type="domain" description="Transposase IS204/IS1001/IS1096/IS1165 zinc-finger" evidence="2">
    <location>
        <begin position="60"/>
        <end position="101"/>
    </location>
</feature>
<evidence type="ECO:0000313" key="3">
    <source>
        <dbReference type="EMBL" id="KAB7484585.1"/>
    </source>
</evidence>
<feature type="domain" description="Transposase IS204/IS1001/IS1096/IS1165 DDE" evidence="1">
    <location>
        <begin position="178"/>
        <end position="433"/>
    </location>
</feature>
<dbReference type="InterPro" id="IPR047951">
    <property type="entry name" value="Transpos_ISL3"/>
</dbReference>
<name>A0A7J5TL39_BIFBI</name>
<dbReference type="NCBIfam" id="NF033550">
    <property type="entry name" value="transpos_ISL3"/>
    <property type="match status" value="1"/>
</dbReference>
<accession>A0A7J5TL39</accession>
<dbReference type="PANTHER" id="PTHR33498:SF1">
    <property type="entry name" value="TRANSPOSASE FOR INSERTION SEQUENCE ELEMENT IS1557"/>
    <property type="match status" value="1"/>
</dbReference>
<dbReference type="InterPro" id="IPR029261">
    <property type="entry name" value="Transposase_Znf"/>
</dbReference>
<dbReference type="Proteomes" id="UP000451386">
    <property type="component" value="Unassembled WGS sequence"/>
</dbReference>
<evidence type="ECO:0000313" key="4">
    <source>
        <dbReference type="Proteomes" id="UP000451386"/>
    </source>
</evidence>
<dbReference type="Pfam" id="PF14690">
    <property type="entry name" value="Zn_ribbon_ISL3"/>
    <property type="match status" value="1"/>
</dbReference>
<reference evidence="3 4" key="1">
    <citation type="journal article" date="2019" name="Nat. Med.">
        <title>A library of human gut bacterial isolates paired with longitudinal multiomics data enables mechanistic microbiome research.</title>
        <authorList>
            <person name="Poyet M."/>
            <person name="Groussin M."/>
            <person name="Gibbons S.M."/>
            <person name="Avila-Pacheco J."/>
            <person name="Jiang X."/>
            <person name="Kearney S.M."/>
            <person name="Perrotta A.R."/>
            <person name="Berdy B."/>
            <person name="Zhao S."/>
            <person name="Lieberman T.D."/>
            <person name="Swanson P.K."/>
            <person name="Smith M."/>
            <person name="Roesemann S."/>
            <person name="Alexander J.E."/>
            <person name="Rich S.A."/>
            <person name="Livny J."/>
            <person name="Vlamakis H."/>
            <person name="Clish C."/>
            <person name="Bullock K."/>
            <person name="Deik A."/>
            <person name="Scott J."/>
            <person name="Pierce K.A."/>
            <person name="Xavier R.J."/>
            <person name="Alm E.J."/>
        </authorList>
    </citation>
    <scope>NUCLEOTIDE SEQUENCE [LARGE SCALE GENOMIC DNA]</scope>
    <source>
        <strain evidence="3 4">BIOML-A13</strain>
    </source>
</reference>
<protein>
    <submittedName>
        <fullName evidence="3">ISL3 family transposase</fullName>
    </submittedName>
</protein>
<dbReference type="InterPro" id="IPR002560">
    <property type="entry name" value="Transposase_DDE"/>
</dbReference>
<evidence type="ECO:0000259" key="2">
    <source>
        <dbReference type="Pfam" id="PF14690"/>
    </source>
</evidence>
<dbReference type="Pfam" id="PF01610">
    <property type="entry name" value="DDE_Tnp_ISL3"/>
    <property type="match status" value="1"/>
</dbReference>
<sequence>MIEKLNEETRPEPEFSVFDPQRFLGLDEMGLRVLSWRRLGRPDGPGLRQIRCEPDSHDARWCPSCGAYARVRSSWLRTLAHVPYGDDAVHLLVRVRRYECVPCSRSWSDDLEAVGAGRGVLSVPAVMWALRRVCLDSMTVSACARLLHVAWAVVDRAVRERGMLLLEQADRFSSVRAIGVDEHVWRHGAFGDRYVTVIVDLTPRCDGRPARLLDMVPGRSAQVLREWMQARGGEFTRRVGVVAMDAFAGWKQAVESVVPHAVEVIDPFHVVQLAAARVTKVRCRLQRDATGRRGVKGDRLYDCRRALLTSDEYLGARGRARLMALFAIQANRDLMLAHDAYQRVIHAYRCDDRRRGERMMRELIDDLTGPGRYKGCRELASLGRVLKRRMRDILALFRHPRSSNGPTEAINGRLETLRGNAMGFANTTSYIQRCLIHSSQLKDILTH</sequence>
<organism evidence="3 4">
    <name type="scientific">Bifidobacterium bifidum</name>
    <dbReference type="NCBI Taxonomy" id="1681"/>
    <lineage>
        <taxon>Bacteria</taxon>
        <taxon>Bacillati</taxon>
        <taxon>Actinomycetota</taxon>
        <taxon>Actinomycetes</taxon>
        <taxon>Bifidobacteriales</taxon>
        <taxon>Bifidobacteriaceae</taxon>
        <taxon>Bifidobacterium</taxon>
    </lineage>
</organism>